<dbReference type="InterPro" id="IPR050681">
    <property type="entry name" value="CDF/SLC30A"/>
</dbReference>
<dbReference type="EMBL" id="CP144699">
    <property type="protein sequence ID" value="WVZ21285.1"/>
    <property type="molecule type" value="Genomic_DNA"/>
</dbReference>
<keyword evidence="1" id="KW-0862">Zinc</keyword>
<keyword evidence="3" id="KW-0472">Membrane</keyword>
<dbReference type="Proteomes" id="UP001374535">
    <property type="component" value="Chromosome 2"/>
</dbReference>
<feature type="region of interest" description="Disordered" evidence="2">
    <location>
        <begin position="91"/>
        <end position="112"/>
    </location>
</feature>
<proteinExistence type="predicted"/>
<accession>A0AAQ3P463</accession>
<dbReference type="AlphaFoldDB" id="A0AAQ3P463"/>
<keyword evidence="1" id="KW-0864">Zinc transport</keyword>
<dbReference type="GO" id="GO:0005886">
    <property type="term" value="C:plasma membrane"/>
    <property type="evidence" value="ECO:0007669"/>
    <property type="project" value="TreeGrafter"/>
</dbReference>
<evidence type="ECO:0000256" key="1">
    <source>
        <dbReference type="ARBA" id="ARBA00022906"/>
    </source>
</evidence>
<keyword evidence="1" id="KW-0813">Transport</keyword>
<reference evidence="4 5" key="1">
    <citation type="journal article" date="2023" name="Life. Sci Alliance">
        <title>Evolutionary insights into 3D genome organization and epigenetic landscape of Vigna mungo.</title>
        <authorList>
            <person name="Junaid A."/>
            <person name="Singh B."/>
            <person name="Bhatia S."/>
        </authorList>
    </citation>
    <scope>NUCLEOTIDE SEQUENCE [LARGE SCALE GENOMIC DNA]</scope>
    <source>
        <strain evidence="4">Urdbean</strain>
    </source>
</reference>
<organism evidence="4 5">
    <name type="scientific">Vigna mungo</name>
    <name type="common">Black gram</name>
    <name type="synonym">Phaseolus mungo</name>
    <dbReference type="NCBI Taxonomy" id="3915"/>
    <lineage>
        <taxon>Eukaryota</taxon>
        <taxon>Viridiplantae</taxon>
        <taxon>Streptophyta</taxon>
        <taxon>Embryophyta</taxon>
        <taxon>Tracheophyta</taxon>
        <taxon>Spermatophyta</taxon>
        <taxon>Magnoliopsida</taxon>
        <taxon>eudicotyledons</taxon>
        <taxon>Gunneridae</taxon>
        <taxon>Pentapetalae</taxon>
        <taxon>rosids</taxon>
        <taxon>fabids</taxon>
        <taxon>Fabales</taxon>
        <taxon>Fabaceae</taxon>
        <taxon>Papilionoideae</taxon>
        <taxon>50 kb inversion clade</taxon>
        <taxon>NPAAA clade</taxon>
        <taxon>indigoferoid/millettioid clade</taxon>
        <taxon>Phaseoleae</taxon>
        <taxon>Vigna</taxon>
    </lineage>
</organism>
<dbReference type="GO" id="GO:0005385">
    <property type="term" value="F:zinc ion transmembrane transporter activity"/>
    <property type="evidence" value="ECO:0007669"/>
    <property type="project" value="TreeGrafter"/>
</dbReference>
<evidence type="ECO:0000256" key="2">
    <source>
        <dbReference type="SAM" id="MobiDB-lite"/>
    </source>
</evidence>
<feature type="region of interest" description="Disordered" evidence="2">
    <location>
        <begin position="138"/>
        <end position="165"/>
    </location>
</feature>
<feature type="compositionally biased region" description="Basic and acidic residues" evidence="2">
    <location>
        <begin position="138"/>
        <end position="161"/>
    </location>
</feature>
<keyword evidence="3" id="KW-0812">Transmembrane</keyword>
<sequence>MEDVVVVHELHIWAITIGKVLLACHVKIRSEADANVVLDKVIDYIKRVYNIGHNHCWTKSMDGFLKFLVSTFGLVVNIIMALLLGHDHGHGHDGHGHGHRHEHGHDGHRHGHGHGYCHSHGFIISNHHDAKHEKVEHHYTHDHTDHHNDHHSKDEHHHDQQELTQSFLDESKTKKKNQCNINVHGAYLHVLGDSSQSIQVMIEGARMPCEIDATKIERGLLDMEDVVVVHELDINYNKYKTVSSITHGHIQSCGEHTVKRAMDA</sequence>
<name>A0AAQ3P463_VIGMU</name>
<evidence type="ECO:0000256" key="3">
    <source>
        <dbReference type="SAM" id="Phobius"/>
    </source>
</evidence>
<dbReference type="PANTHER" id="PTHR11562">
    <property type="entry name" value="CATION EFFLUX PROTEIN/ ZINC TRANSPORTER"/>
    <property type="match status" value="1"/>
</dbReference>
<feature type="transmembrane region" description="Helical" evidence="3">
    <location>
        <begin position="67"/>
        <end position="85"/>
    </location>
</feature>
<feature type="compositionally biased region" description="Basic residues" evidence="2">
    <location>
        <begin position="97"/>
        <end position="112"/>
    </location>
</feature>
<keyword evidence="5" id="KW-1185">Reference proteome</keyword>
<dbReference type="PANTHER" id="PTHR11562:SF88">
    <property type="entry name" value="METAL TOLERANCE PROTEIN 1"/>
    <property type="match status" value="1"/>
</dbReference>
<evidence type="ECO:0000313" key="5">
    <source>
        <dbReference type="Proteomes" id="UP001374535"/>
    </source>
</evidence>
<protein>
    <submittedName>
        <fullName evidence="4">Uncharacterized protein</fullName>
    </submittedName>
</protein>
<keyword evidence="3" id="KW-1133">Transmembrane helix</keyword>
<gene>
    <name evidence="4" type="ORF">V8G54_008607</name>
</gene>
<keyword evidence="1" id="KW-0406">Ion transport</keyword>
<evidence type="ECO:0000313" key="4">
    <source>
        <dbReference type="EMBL" id="WVZ21285.1"/>
    </source>
</evidence>